<dbReference type="Gene3D" id="2.60.40.420">
    <property type="entry name" value="Cupredoxins - blue copper proteins"/>
    <property type="match status" value="1"/>
</dbReference>
<keyword evidence="5" id="KW-1185">Reference proteome</keyword>
<dbReference type="EMBL" id="CAJVPP010004517">
    <property type="protein sequence ID" value="CAG8651271.1"/>
    <property type="molecule type" value="Genomic_DNA"/>
</dbReference>
<feature type="region of interest" description="Disordered" evidence="1">
    <location>
        <begin position="129"/>
        <end position="178"/>
    </location>
</feature>
<feature type="domain" description="Phytocyanin" evidence="3">
    <location>
        <begin position="43"/>
        <end position="115"/>
    </location>
</feature>
<dbReference type="GO" id="GO:0009055">
    <property type="term" value="F:electron transfer activity"/>
    <property type="evidence" value="ECO:0007669"/>
    <property type="project" value="InterPro"/>
</dbReference>
<feature type="signal peptide" evidence="2">
    <location>
        <begin position="1"/>
        <end position="20"/>
    </location>
</feature>
<name>A0A9N9DWQ9_FUNMO</name>
<evidence type="ECO:0000313" key="4">
    <source>
        <dbReference type="EMBL" id="CAG8651271.1"/>
    </source>
</evidence>
<dbReference type="Pfam" id="PF02298">
    <property type="entry name" value="Cu_bind_like"/>
    <property type="match status" value="1"/>
</dbReference>
<dbReference type="InterPro" id="IPR052953">
    <property type="entry name" value="Ser-rich/MCO-related"/>
</dbReference>
<dbReference type="PANTHER" id="PTHR34883:SF15">
    <property type="entry name" value="EXTRACELLULAR SERINE-RICH PROTEIN"/>
    <property type="match status" value="1"/>
</dbReference>
<evidence type="ECO:0000313" key="5">
    <source>
        <dbReference type="Proteomes" id="UP000789375"/>
    </source>
</evidence>
<proteinExistence type="predicted"/>
<protein>
    <submittedName>
        <fullName evidence="4">8964_t:CDS:1</fullName>
    </submittedName>
</protein>
<dbReference type="AlphaFoldDB" id="A0A9N9DWQ9"/>
<dbReference type="Proteomes" id="UP000789375">
    <property type="component" value="Unassembled WGS sequence"/>
</dbReference>
<evidence type="ECO:0000256" key="1">
    <source>
        <dbReference type="SAM" id="MobiDB-lite"/>
    </source>
</evidence>
<dbReference type="InterPro" id="IPR008972">
    <property type="entry name" value="Cupredoxin"/>
</dbReference>
<keyword evidence="2" id="KW-0732">Signal</keyword>
<evidence type="ECO:0000259" key="3">
    <source>
        <dbReference type="Pfam" id="PF02298"/>
    </source>
</evidence>
<accession>A0A9N9DWQ9</accession>
<organism evidence="4 5">
    <name type="scientific">Funneliformis mosseae</name>
    <name type="common">Endomycorrhizal fungus</name>
    <name type="synonym">Glomus mosseae</name>
    <dbReference type="NCBI Taxonomy" id="27381"/>
    <lineage>
        <taxon>Eukaryota</taxon>
        <taxon>Fungi</taxon>
        <taxon>Fungi incertae sedis</taxon>
        <taxon>Mucoromycota</taxon>
        <taxon>Glomeromycotina</taxon>
        <taxon>Glomeromycetes</taxon>
        <taxon>Glomerales</taxon>
        <taxon>Glomeraceae</taxon>
        <taxon>Funneliformis</taxon>
    </lineage>
</organism>
<comment type="caution">
    <text evidence="4">The sequence shown here is derived from an EMBL/GenBank/DDBJ whole genome shotgun (WGS) entry which is preliminary data.</text>
</comment>
<feature type="compositionally biased region" description="Low complexity" evidence="1">
    <location>
        <begin position="152"/>
        <end position="169"/>
    </location>
</feature>
<evidence type="ECO:0000256" key="2">
    <source>
        <dbReference type="SAM" id="SignalP"/>
    </source>
</evidence>
<dbReference type="PANTHER" id="PTHR34883">
    <property type="entry name" value="SERINE-RICH PROTEIN, PUTATIVE-RELATED-RELATED"/>
    <property type="match status" value="1"/>
</dbReference>
<dbReference type="InterPro" id="IPR003245">
    <property type="entry name" value="Phytocyanin_dom"/>
</dbReference>
<sequence>MVKFTFLSVALVYLATSVNGVTYTVEVGKGGANVYSPDNFDANVGDTVVFRFVDGTHDVIQSDEANSCAKSARQDAFTTEVMTGSKNASPEAIWSLDTVGPRYYFCNFATHCSVGKMYGTINVLEEGKTPKAPGVIQPDPPVKQPGTPADDSPNVPKSSSTNPSTPTDTGKSAPKSAASVNKPIPVAIVGSAMMSLAGYVLVNL</sequence>
<reference evidence="4" key="1">
    <citation type="submission" date="2021-06" db="EMBL/GenBank/DDBJ databases">
        <authorList>
            <person name="Kallberg Y."/>
            <person name="Tangrot J."/>
            <person name="Rosling A."/>
        </authorList>
    </citation>
    <scope>NUCLEOTIDE SEQUENCE</scope>
    <source>
        <strain evidence="4">87-6 pot B 2015</strain>
    </source>
</reference>
<dbReference type="SUPFAM" id="SSF49503">
    <property type="entry name" value="Cupredoxins"/>
    <property type="match status" value="1"/>
</dbReference>
<feature type="chain" id="PRO_5040484323" evidence="2">
    <location>
        <begin position="21"/>
        <end position="204"/>
    </location>
</feature>
<gene>
    <name evidence="4" type="ORF">FMOSSE_LOCUS11491</name>
</gene>